<gene>
    <name evidence="2" type="ORF">EHUX00137_LOCUS21386</name>
</gene>
<protein>
    <submittedName>
        <fullName evidence="2">Uncharacterized protein</fullName>
    </submittedName>
</protein>
<sequence>MLLRLCVLLVCSSSSTVRAVDGSSLTEIKSMFEQALAKQEEKHLKHVAALQAEHRKELEGLMGKAHRGREPLFGSKGSPSTCLITDLTAGTTWLGPATFFDGTSQTEYEATYTLQSVSFFGHPTRHAHGYIHQRYGDLGGEADLFFLLVDDPITGVLTLRVHEPPEEHNMDQGAFDSKDEAQNEHEEIPTISIYELGPACELFAVYAAPPDLYSSELHYSVSLLQLQRV</sequence>
<feature type="chain" id="PRO_5030160992" evidence="1">
    <location>
        <begin position="20"/>
        <end position="229"/>
    </location>
</feature>
<evidence type="ECO:0000256" key="1">
    <source>
        <dbReference type="SAM" id="SignalP"/>
    </source>
</evidence>
<evidence type="ECO:0000313" key="2">
    <source>
        <dbReference type="EMBL" id="CAE0555689.1"/>
    </source>
</evidence>
<keyword evidence="1" id="KW-0732">Signal</keyword>
<dbReference type="AlphaFoldDB" id="A0A6V2S4T1"/>
<organism evidence="2">
    <name type="scientific">Emiliania huxleyi</name>
    <name type="common">Coccolithophore</name>
    <name type="synonym">Pontosphaera huxleyi</name>
    <dbReference type="NCBI Taxonomy" id="2903"/>
    <lineage>
        <taxon>Eukaryota</taxon>
        <taxon>Haptista</taxon>
        <taxon>Haptophyta</taxon>
        <taxon>Prymnesiophyceae</taxon>
        <taxon>Isochrysidales</taxon>
        <taxon>Noelaerhabdaceae</taxon>
        <taxon>Emiliania</taxon>
    </lineage>
</organism>
<accession>A0A6V2S4T1</accession>
<dbReference type="EMBL" id="HBIR01027711">
    <property type="protein sequence ID" value="CAE0555689.1"/>
    <property type="molecule type" value="Transcribed_RNA"/>
</dbReference>
<proteinExistence type="predicted"/>
<name>A0A6V2S4T1_EMIHU</name>
<feature type="signal peptide" evidence="1">
    <location>
        <begin position="1"/>
        <end position="19"/>
    </location>
</feature>
<reference evidence="2" key="1">
    <citation type="submission" date="2021-01" db="EMBL/GenBank/DDBJ databases">
        <authorList>
            <person name="Corre E."/>
            <person name="Pelletier E."/>
            <person name="Niang G."/>
            <person name="Scheremetjew M."/>
            <person name="Finn R."/>
            <person name="Kale V."/>
            <person name="Holt S."/>
            <person name="Cochrane G."/>
            <person name="Meng A."/>
            <person name="Brown T."/>
            <person name="Cohen L."/>
        </authorList>
    </citation>
    <scope>NUCLEOTIDE SEQUENCE</scope>
    <source>
        <strain evidence="2">379</strain>
    </source>
</reference>